<dbReference type="PROSITE" id="PS51782">
    <property type="entry name" value="LYSM"/>
    <property type="match status" value="1"/>
</dbReference>
<dbReference type="EMBL" id="JBHTJW010000002">
    <property type="protein sequence ID" value="MFD0930289.1"/>
    <property type="molecule type" value="Genomic_DNA"/>
</dbReference>
<evidence type="ECO:0000256" key="1">
    <source>
        <dbReference type="SAM" id="MobiDB-lite"/>
    </source>
</evidence>
<evidence type="ECO:0000313" key="6">
    <source>
        <dbReference type="Proteomes" id="UP001597106"/>
    </source>
</evidence>
<feature type="region of interest" description="Disordered" evidence="1">
    <location>
        <begin position="847"/>
        <end position="900"/>
    </location>
</feature>
<protein>
    <submittedName>
        <fullName evidence="5">FimV/HubP family polar landmark protein</fullName>
    </submittedName>
</protein>
<feature type="compositionally biased region" description="Polar residues" evidence="1">
    <location>
        <begin position="293"/>
        <end position="304"/>
    </location>
</feature>
<comment type="caution">
    <text evidence="5">The sequence shown here is derived from an EMBL/GenBank/DDBJ whole genome shotgun (WGS) entry which is preliminary data.</text>
</comment>
<feature type="compositionally biased region" description="Basic and acidic residues" evidence="1">
    <location>
        <begin position="320"/>
        <end position="334"/>
    </location>
</feature>
<name>A0ABW3GJ82_9PROT</name>
<evidence type="ECO:0000256" key="3">
    <source>
        <dbReference type="SAM" id="SignalP"/>
    </source>
</evidence>
<feature type="region of interest" description="Disordered" evidence="1">
    <location>
        <begin position="703"/>
        <end position="752"/>
    </location>
</feature>
<feature type="compositionally biased region" description="Low complexity" evidence="1">
    <location>
        <begin position="392"/>
        <end position="409"/>
    </location>
</feature>
<dbReference type="NCBIfam" id="TIGR03505">
    <property type="entry name" value="FimV_core"/>
    <property type="match status" value="1"/>
</dbReference>
<dbReference type="RefSeq" id="WP_379076517.1">
    <property type="nucleotide sequence ID" value="NZ_JBHTJW010000002.1"/>
</dbReference>
<dbReference type="InterPro" id="IPR038440">
    <property type="entry name" value="FimV_C_sf"/>
</dbReference>
<evidence type="ECO:0000313" key="5">
    <source>
        <dbReference type="EMBL" id="MFD0930289.1"/>
    </source>
</evidence>
<reference evidence="6" key="1">
    <citation type="journal article" date="2019" name="Int. J. Syst. Evol. Microbiol.">
        <title>The Global Catalogue of Microorganisms (GCM) 10K type strain sequencing project: providing services to taxonomists for standard genome sequencing and annotation.</title>
        <authorList>
            <consortium name="The Broad Institute Genomics Platform"/>
            <consortium name="The Broad Institute Genome Sequencing Center for Infectious Disease"/>
            <person name="Wu L."/>
            <person name="Ma J."/>
        </authorList>
    </citation>
    <scope>NUCLEOTIDE SEQUENCE [LARGE SCALE GENOMIC DNA]</scope>
    <source>
        <strain evidence="6">CCUG 59685</strain>
    </source>
</reference>
<keyword evidence="2" id="KW-0812">Transmembrane</keyword>
<feature type="compositionally biased region" description="Acidic residues" evidence="1">
    <location>
        <begin position="886"/>
        <end position="897"/>
    </location>
</feature>
<keyword evidence="6" id="KW-1185">Reference proteome</keyword>
<feature type="domain" description="LysM" evidence="4">
    <location>
        <begin position="197"/>
        <end position="252"/>
    </location>
</feature>
<feature type="signal peptide" evidence="3">
    <location>
        <begin position="1"/>
        <end position="23"/>
    </location>
</feature>
<feature type="compositionally biased region" description="Basic and acidic residues" evidence="1">
    <location>
        <begin position="432"/>
        <end position="446"/>
    </location>
</feature>
<dbReference type="Gene3D" id="3.10.350.10">
    <property type="entry name" value="LysM domain"/>
    <property type="match status" value="1"/>
</dbReference>
<dbReference type="Proteomes" id="UP001597106">
    <property type="component" value="Unassembled WGS sequence"/>
</dbReference>
<keyword evidence="2" id="KW-1133">Transmembrane helix</keyword>
<dbReference type="Gene3D" id="1.20.58.2200">
    <property type="match status" value="1"/>
</dbReference>
<organism evidence="5 6">
    <name type="scientific">Methylophilus glucosoxydans</name>
    <dbReference type="NCBI Taxonomy" id="752553"/>
    <lineage>
        <taxon>Bacteria</taxon>
        <taxon>Pseudomonadati</taxon>
        <taxon>Pseudomonadota</taxon>
        <taxon>Betaproteobacteria</taxon>
        <taxon>Nitrosomonadales</taxon>
        <taxon>Methylophilaceae</taxon>
        <taxon>Methylophilus</taxon>
    </lineage>
</organism>
<keyword evidence="2" id="KW-0472">Membrane</keyword>
<dbReference type="InterPro" id="IPR057840">
    <property type="entry name" value="FimV_N"/>
</dbReference>
<dbReference type="CDD" id="cd00118">
    <property type="entry name" value="LysM"/>
    <property type="match status" value="1"/>
</dbReference>
<evidence type="ECO:0000256" key="2">
    <source>
        <dbReference type="SAM" id="Phobius"/>
    </source>
</evidence>
<gene>
    <name evidence="5" type="ORF">ACFQ1T_10930</name>
</gene>
<sequence>MRKIQLKKIAFALSLGAAMSAHAAGLGTITSSSKLGEPLNAEIELLAVTPAELSSIQAALASEQVYQDQMLEKPAAYPFIKIEVGNNTKGLPILKLSSTQPITEAFLDMLIQVDWPTGRLVKEYTLLLDPPGFNSNYAAEAAATPTVKQSEAQPAPAVAAESRPAETKSAKAPTAAKLAVKKVEPKSPAQDTASEAQALTTERGDTLYAIARQMKPENVSMDQMLAALYQSNQDAFDGKNMNRLKVGKIIRLPDQASLERLSRKQAQQVVAEHTANWLAYKNTLGKVVKESAPAQTGGNTQQSAGKIGSAGDKPLPQSKPAKDVLKLSAGDEKSTSLTDKANSKASATAAQEDATAKANAIKEEQARAAALEKQVADMKKLVEMKSNAMAQAEKNAAQAASASNAEQNKTATEPVKPEPAKSESTTSAPAKAEADKAAGEKTEPAKTESPSTVAENKPAAPPVEPAPEVATTQPSFMHVLLERLKSINPVLPFALIGLPILLCIWAVIRIRRKKQIDNFEDVIVTSPATEMQNNTVFGDTQAAASGDTSFLTDFSQSGVGGMIDSHDVDPIAEAEVYMAYGRDAQAEEILKDAIQKDPDRHELKLKLLEIYQASANKGAFESLASDLYAKLGPADSTWAKVTAMGQKLDPENSLYQVSAEPVSAPEDSNANAAIATEPSAPAQNEEGYHFNFEAPALEFESANAAVSASSEPVETSQNNEVAETEKNEAEAAIGMSQQAEDEPLVFEPTGLAETDVAKETLTEPGATALTLEDEPLSFTAPERAAAEPEVSALNSTGLEDVADSVNEAAATEPALQVASAEAELTPKSLDLPSLNLDDAEQAAAPFAAPANSVSGEPALSNEDAVFESLPELSLELGGPNDAAGNDPEDLSLDDLDMEAPVASLNEPVAPEAAAPEAEFPEISLDVSEAVPTPAEDPVDEPEEVNTKLDLIQAYIDMEDVIGARELIEEVMAEGGERQRQRASELLEKIA</sequence>
<feature type="region of interest" description="Disordered" evidence="1">
    <location>
        <begin position="392"/>
        <end position="469"/>
    </location>
</feature>
<dbReference type="NCBIfam" id="TIGR03504">
    <property type="entry name" value="FimV_Cterm"/>
    <property type="match status" value="1"/>
</dbReference>
<dbReference type="InterPro" id="IPR020012">
    <property type="entry name" value="LysM_FimV"/>
</dbReference>
<feature type="chain" id="PRO_5045615014" evidence="3">
    <location>
        <begin position="24"/>
        <end position="990"/>
    </location>
</feature>
<feature type="compositionally biased region" description="Low complexity" evidence="1">
    <location>
        <begin position="867"/>
        <end position="879"/>
    </location>
</feature>
<accession>A0ABW3GJ82</accession>
<keyword evidence="3" id="KW-0732">Signal</keyword>
<dbReference type="Pfam" id="PF25800">
    <property type="entry name" value="FimV_N"/>
    <property type="match status" value="1"/>
</dbReference>
<feature type="transmembrane region" description="Helical" evidence="2">
    <location>
        <begin position="490"/>
        <end position="508"/>
    </location>
</feature>
<evidence type="ECO:0000259" key="4">
    <source>
        <dbReference type="PROSITE" id="PS51782"/>
    </source>
</evidence>
<feature type="compositionally biased region" description="Low complexity" evidence="1">
    <location>
        <begin position="703"/>
        <end position="714"/>
    </location>
</feature>
<feature type="region of interest" description="Disordered" evidence="1">
    <location>
        <begin position="144"/>
        <end position="197"/>
    </location>
</feature>
<proteinExistence type="predicted"/>
<dbReference type="InterPro" id="IPR036779">
    <property type="entry name" value="LysM_dom_sf"/>
</dbReference>
<dbReference type="InterPro" id="IPR020011">
    <property type="entry name" value="FimV_C"/>
</dbReference>
<dbReference type="InterPro" id="IPR018392">
    <property type="entry name" value="LysM"/>
</dbReference>
<feature type="region of interest" description="Disordered" evidence="1">
    <location>
        <begin position="292"/>
        <end position="351"/>
    </location>
</feature>